<dbReference type="EMBL" id="GGEC01012192">
    <property type="protein sequence ID" value="MBW92675.1"/>
    <property type="molecule type" value="Transcribed_RNA"/>
</dbReference>
<evidence type="ECO:0000256" key="1">
    <source>
        <dbReference type="SAM" id="MobiDB-lite"/>
    </source>
</evidence>
<sequence>MVPLRQQLAEAVILEYPVVHVFLPSHSFNFEVLKKVHPNTHRCEAKDAISNDHPSPKGVAFPEEEIEEDSRSSDPHIYDIIEDVKFGSLHRISCHNISEKASDASSNGSLLEKPMSDSRLGSSSTAIEPKAFENMEFDFEQGFLDEYSDLISQFNPDDFLDLEGEFSFEAERKDLSDSGQNLLAEELEEGEIAE</sequence>
<protein>
    <submittedName>
        <fullName evidence="2">Uncharacterized protein MANES_10G150400</fullName>
    </submittedName>
</protein>
<accession>A0A2P2JGU7</accession>
<dbReference type="AlphaFoldDB" id="A0A2P2JGU7"/>
<feature type="region of interest" description="Disordered" evidence="1">
    <location>
        <begin position="45"/>
        <end position="74"/>
    </location>
</feature>
<feature type="region of interest" description="Disordered" evidence="1">
    <location>
        <begin position="101"/>
        <end position="123"/>
    </location>
</feature>
<name>A0A2P2JGU7_RHIMU</name>
<proteinExistence type="predicted"/>
<evidence type="ECO:0000313" key="2">
    <source>
        <dbReference type="EMBL" id="MBW92675.1"/>
    </source>
</evidence>
<reference evidence="2" key="1">
    <citation type="submission" date="2018-02" db="EMBL/GenBank/DDBJ databases">
        <title>Rhizophora mucronata_Transcriptome.</title>
        <authorList>
            <person name="Meera S.P."/>
            <person name="Sreeshan A."/>
            <person name="Augustine A."/>
        </authorList>
    </citation>
    <scope>NUCLEOTIDE SEQUENCE</scope>
    <source>
        <tissue evidence="2">Leaf</tissue>
    </source>
</reference>
<organism evidence="2">
    <name type="scientific">Rhizophora mucronata</name>
    <name type="common">Asiatic mangrove</name>
    <dbReference type="NCBI Taxonomy" id="61149"/>
    <lineage>
        <taxon>Eukaryota</taxon>
        <taxon>Viridiplantae</taxon>
        <taxon>Streptophyta</taxon>
        <taxon>Embryophyta</taxon>
        <taxon>Tracheophyta</taxon>
        <taxon>Spermatophyta</taxon>
        <taxon>Magnoliopsida</taxon>
        <taxon>eudicotyledons</taxon>
        <taxon>Gunneridae</taxon>
        <taxon>Pentapetalae</taxon>
        <taxon>rosids</taxon>
        <taxon>fabids</taxon>
        <taxon>Malpighiales</taxon>
        <taxon>Rhizophoraceae</taxon>
        <taxon>Rhizophora</taxon>
    </lineage>
</organism>